<feature type="transmembrane region" description="Helical" evidence="1">
    <location>
        <begin position="9"/>
        <end position="27"/>
    </location>
</feature>
<protein>
    <submittedName>
        <fullName evidence="2">Protein of unassigned function</fullName>
    </submittedName>
</protein>
<keyword evidence="1" id="KW-0812">Transmembrane</keyword>
<evidence type="ECO:0000313" key="2">
    <source>
        <dbReference type="EMBL" id="AIQ88518.1"/>
    </source>
</evidence>
<dbReference type="GeneID" id="96604006"/>
<keyword evidence="1" id="KW-0472">Membrane</keyword>
<gene>
    <name evidence="2" type="ORF">MOC_0763</name>
</gene>
<dbReference type="Pfam" id="PF19606">
    <property type="entry name" value="DUF6111"/>
    <property type="match status" value="1"/>
</dbReference>
<dbReference type="KEGG" id="mor:MOC_0763"/>
<dbReference type="InterPro" id="IPR046093">
    <property type="entry name" value="DUF6111"/>
</dbReference>
<keyword evidence="3" id="KW-1185">Reference proteome</keyword>
<evidence type="ECO:0000256" key="1">
    <source>
        <dbReference type="SAM" id="Phobius"/>
    </source>
</evidence>
<dbReference type="AlphaFoldDB" id="A0A089NRQ7"/>
<name>A0A089NRQ7_9HYPH</name>
<keyword evidence="1" id="KW-1133">Transmembrane helix</keyword>
<organism evidence="2 3">
    <name type="scientific">Methylobacterium oryzae CBMB20</name>
    <dbReference type="NCBI Taxonomy" id="693986"/>
    <lineage>
        <taxon>Bacteria</taxon>
        <taxon>Pseudomonadati</taxon>
        <taxon>Pseudomonadota</taxon>
        <taxon>Alphaproteobacteria</taxon>
        <taxon>Hyphomicrobiales</taxon>
        <taxon>Methylobacteriaceae</taxon>
        <taxon>Methylobacterium</taxon>
    </lineage>
</organism>
<dbReference type="EMBL" id="CP003811">
    <property type="protein sequence ID" value="AIQ88518.1"/>
    <property type="molecule type" value="Genomic_DNA"/>
</dbReference>
<dbReference type="Proteomes" id="UP000029492">
    <property type="component" value="Chromosome"/>
</dbReference>
<feature type="transmembrane region" description="Helical" evidence="1">
    <location>
        <begin position="39"/>
        <end position="57"/>
    </location>
</feature>
<evidence type="ECO:0000313" key="3">
    <source>
        <dbReference type="Proteomes" id="UP000029492"/>
    </source>
</evidence>
<dbReference type="HOGENOM" id="CLU_182933_0_0_5"/>
<reference evidence="2 3" key="1">
    <citation type="journal article" date="2014" name="PLoS ONE">
        <title>Genome Information of Methylobacterium oryzae, a Plant-Probiotic Methylotroph in the Phyllosphere.</title>
        <authorList>
            <person name="Kwak M.J."/>
            <person name="Jeong H."/>
            <person name="Madhaiyan M."/>
            <person name="Lee Y."/>
            <person name="Sa T.M."/>
            <person name="Oh T.K."/>
            <person name="Kim J.F."/>
        </authorList>
    </citation>
    <scope>NUCLEOTIDE SEQUENCE [LARGE SCALE GENOMIC DNA]</scope>
    <source>
        <strain evidence="2 3">CBMB20</strain>
    </source>
</reference>
<dbReference type="RefSeq" id="WP_043755696.1">
    <property type="nucleotide sequence ID" value="NZ_CP003811.1"/>
</dbReference>
<dbReference type="STRING" id="693986.MOC_0763"/>
<proteinExistence type="predicted"/>
<accession>A0A089NRQ7</accession>
<dbReference type="eggNOG" id="ENOG5032ZH4">
    <property type="taxonomic scope" value="Bacteria"/>
</dbReference>
<sequence length="85" mass="9734">MLRRVLEEFGLFLVPFALFLVYLLLSGRNPLRRVHWDPHLFRLVLAGLAVVIGTLVYEGLFSERRPAGYVPTHMENGRLVPGGFR</sequence>